<protein>
    <submittedName>
        <fullName evidence="4">Regulatory protein DeoR</fullName>
    </submittedName>
</protein>
<dbReference type="SMART" id="SM00420">
    <property type="entry name" value="HTH_DEOR"/>
    <property type="match status" value="1"/>
</dbReference>
<keyword evidence="2" id="KW-0804">Transcription</keyword>
<reference evidence="4 5" key="1">
    <citation type="journal article" date="2012" name="J. Bacteriol.">
        <title>Draft Genome Sequences for Two Metal-Reducing Pelosinus fermentans Strains Isolated from a Cr(VI)-Contaminated Site and for Type Strain R7.</title>
        <authorList>
            <person name="Brown S.D."/>
            <person name="Podar M."/>
            <person name="Klingeman D.M."/>
            <person name="Johnson C.M."/>
            <person name="Yang Z.K."/>
            <person name="Utturkar S.M."/>
            <person name="Land M.L."/>
            <person name="Mosher J.J."/>
            <person name="Hurt R.A.Jr."/>
            <person name="Phelps T.J."/>
            <person name="Palumbo A.V."/>
            <person name="Arkin A.P."/>
            <person name="Hazen T.C."/>
            <person name="Elias D.A."/>
        </authorList>
    </citation>
    <scope>NUCLEOTIDE SEQUENCE [LARGE SCALE GENOMIC DNA]</scope>
    <source>
        <strain evidence="4 5">B4</strain>
    </source>
</reference>
<feature type="domain" description="HTH deoR-type" evidence="3">
    <location>
        <begin position="2"/>
        <end position="60"/>
    </location>
</feature>
<dbReference type="Pfam" id="PF13280">
    <property type="entry name" value="WYL"/>
    <property type="match status" value="1"/>
</dbReference>
<keyword evidence="1" id="KW-0805">Transcription regulation</keyword>
<dbReference type="InterPro" id="IPR001034">
    <property type="entry name" value="DeoR_HTH"/>
</dbReference>
<evidence type="ECO:0000259" key="3">
    <source>
        <dbReference type="PROSITE" id="PS51000"/>
    </source>
</evidence>
<proteinExistence type="predicted"/>
<sequence length="307" mass="35741">MKMNRLFEIVTILLNKGTATAQELADRFSVSTRTIYRDIDVLSSAGVPVYMNKGKGGGIHLLENYAINRTLISEQESESLLMAIKTLQVINYPELDRILEKLGALFKNIPNHDWVEVDFSPWGSASNEKNKFDNIKQAMLRRNVIRFDYINGEGQKSNRLVEPQKLIFKSNAWYLASYCRQRQVQRTFKISRLKNLEVMAETFERKSSSKEKTKEKTKETNESSQPLISLNLRFQTKVLNRIYEYFDDSLLCQNEDGSITLVALLPEGEWLYSYIMSFGNFVEVLEPEHIRKTIVRRIRETLKIYEN</sequence>
<dbReference type="Pfam" id="PF08279">
    <property type="entry name" value="HTH_11"/>
    <property type="match status" value="1"/>
</dbReference>
<evidence type="ECO:0000256" key="2">
    <source>
        <dbReference type="ARBA" id="ARBA00023163"/>
    </source>
</evidence>
<dbReference type="PROSITE" id="PS51000">
    <property type="entry name" value="HTH_DEOR_2"/>
    <property type="match status" value="1"/>
</dbReference>
<dbReference type="PANTHER" id="PTHR34580">
    <property type="match status" value="1"/>
</dbReference>
<dbReference type="SUPFAM" id="SSF46785">
    <property type="entry name" value="Winged helix' DNA-binding domain"/>
    <property type="match status" value="1"/>
</dbReference>
<organism evidence="4 5">
    <name type="scientific">Pelosinus fermentans B4</name>
    <dbReference type="NCBI Taxonomy" id="1149862"/>
    <lineage>
        <taxon>Bacteria</taxon>
        <taxon>Bacillati</taxon>
        <taxon>Bacillota</taxon>
        <taxon>Negativicutes</taxon>
        <taxon>Selenomonadales</taxon>
        <taxon>Sporomusaceae</taxon>
        <taxon>Pelosinus</taxon>
    </lineage>
</organism>
<gene>
    <name evidence="4" type="ORF">FB4_0287</name>
</gene>
<dbReference type="Proteomes" id="UP000004324">
    <property type="component" value="Unassembled WGS sequence"/>
</dbReference>
<dbReference type="AlphaFoldDB" id="I9B0T7"/>
<dbReference type="Pfam" id="PF25583">
    <property type="entry name" value="WCX"/>
    <property type="match status" value="1"/>
</dbReference>
<dbReference type="InterPro" id="IPR036388">
    <property type="entry name" value="WH-like_DNA-bd_sf"/>
</dbReference>
<dbReference type="PROSITE" id="PS52050">
    <property type="entry name" value="WYL"/>
    <property type="match status" value="1"/>
</dbReference>
<dbReference type="RefSeq" id="WP_007933100.1">
    <property type="nucleotide sequence ID" value="NZ_AKVJ01000022.1"/>
</dbReference>
<dbReference type="InterPro" id="IPR057727">
    <property type="entry name" value="WCX_dom"/>
</dbReference>
<name>I9B0T7_9FIRM</name>
<dbReference type="InterPro" id="IPR036390">
    <property type="entry name" value="WH_DNA-bd_sf"/>
</dbReference>
<dbReference type="InterPro" id="IPR051534">
    <property type="entry name" value="CBASS_pafABC_assoc_protein"/>
</dbReference>
<dbReference type="GO" id="GO:0003700">
    <property type="term" value="F:DNA-binding transcription factor activity"/>
    <property type="evidence" value="ECO:0007669"/>
    <property type="project" value="InterPro"/>
</dbReference>
<evidence type="ECO:0000256" key="1">
    <source>
        <dbReference type="ARBA" id="ARBA00023015"/>
    </source>
</evidence>
<dbReference type="PATRIC" id="fig|1149862.3.peg.1699"/>
<dbReference type="PANTHER" id="PTHR34580:SF1">
    <property type="entry name" value="PROTEIN PAFC"/>
    <property type="match status" value="1"/>
</dbReference>
<dbReference type="InterPro" id="IPR013196">
    <property type="entry name" value="HTH_11"/>
</dbReference>
<dbReference type="OrthoDB" id="9767131at2"/>
<evidence type="ECO:0000313" key="4">
    <source>
        <dbReference type="EMBL" id="EIW18762.1"/>
    </source>
</evidence>
<dbReference type="InterPro" id="IPR028349">
    <property type="entry name" value="PafC-like"/>
</dbReference>
<dbReference type="EMBL" id="AKVJ01000022">
    <property type="protein sequence ID" value="EIW18762.1"/>
    <property type="molecule type" value="Genomic_DNA"/>
</dbReference>
<dbReference type="InterPro" id="IPR026881">
    <property type="entry name" value="WYL_dom"/>
</dbReference>
<accession>I9B0T7</accession>
<evidence type="ECO:0000313" key="5">
    <source>
        <dbReference type="Proteomes" id="UP000004324"/>
    </source>
</evidence>
<comment type="caution">
    <text evidence="4">The sequence shown here is derived from an EMBL/GenBank/DDBJ whole genome shotgun (WGS) entry which is preliminary data.</text>
</comment>
<dbReference type="Gene3D" id="1.10.10.10">
    <property type="entry name" value="Winged helix-like DNA-binding domain superfamily/Winged helix DNA-binding domain"/>
    <property type="match status" value="1"/>
</dbReference>
<dbReference type="PIRSF" id="PIRSF016838">
    <property type="entry name" value="PafC"/>
    <property type="match status" value="1"/>
</dbReference>
<keyword evidence="5" id="KW-1185">Reference proteome</keyword>